<evidence type="ECO:0000313" key="3">
    <source>
        <dbReference type="Proteomes" id="UP000799767"/>
    </source>
</evidence>
<dbReference type="AlphaFoldDB" id="A0A6A6Q0Y2"/>
<dbReference type="Proteomes" id="UP000799767">
    <property type="component" value="Unassembled WGS sequence"/>
</dbReference>
<protein>
    <recommendedName>
        <fullName evidence="1">2EXR domain-containing protein</fullName>
    </recommendedName>
</protein>
<sequence>MDSSQQASLLLQLPKELRLMIYDYALPSGRLARIEVGNRNYNEKDLTEWPQQPGICRTCQLLRSETLEMYYSRCSILLNVQQPDGLAMALSWLECVSAEALNKICSAYVTAGSGSVEPSKSYRIDLHHPALISATRPHAAAYLYRLEKHRLRMSDWSPLATDEVKARLVEMPGSGSPDFSVAATLRVVIEVVKDFRQNT</sequence>
<feature type="domain" description="2EXR" evidence="1">
    <location>
        <begin position="12"/>
        <end position="73"/>
    </location>
</feature>
<dbReference type="RefSeq" id="XP_033592215.1">
    <property type="nucleotide sequence ID" value="XM_033729180.1"/>
</dbReference>
<gene>
    <name evidence="2" type="ORF">BDY17DRAFT_109371</name>
</gene>
<evidence type="ECO:0000259" key="1">
    <source>
        <dbReference type="Pfam" id="PF20150"/>
    </source>
</evidence>
<keyword evidence="3" id="KW-1185">Reference proteome</keyword>
<dbReference type="InterPro" id="IPR038883">
    <property type="entry name" value="AN11006-like"/>
</dbReference>
<evidence type="ECO:0000313" key="2">
    <source>
        <dbReference type="EMBL" id="KAF2485646.1"/>
    </source>
</evidence>
<proteinExistence type="predicted"/>
<dbReference type="GeneID" id="54470182"/>
<dbReference type="PANTHER" id="PTHR42085:SF2">
    <property type="entry name" value="F-BOX DOMAIN-CONTAINING PROTEIN"/>
    <property type="match status" value="1"/>
</dbReference>
<name>A0A6A6Q0Y2_9PEZI</name>
<dbReference type="InterPro" id="IPR045518">
    <property type="entry name" value="2EXR"/>
</dbReference>
<reference evidence="2" key="1">
    <citation type="journal article" date="2020" name="Stud. Mycol.">
        <title>101 Dothideomycetes genomes: a test case for predicting lifestyles and emergence of pathogens.</title>
        <authorList>
            <person name="Haridas S."/>
            <person name="Albert R."/>
            <person name="Binder M."/>
            <person name="Bloem J."/>
            <person name="Labutti K."/>
            <person name="Salamov A."/>
            <person name="Andreopoulos B."/>
            <person name="Baker S."/>
            <person name="Barry K."/>
            <person name="Bills G."/>
            <person name="Bluhm B."/>
            <person name="Cannon C."/>
            <person name="Castanera R."/>
            <person name="Culley D."/>
            <person name="Daum C."/>
            <person name="Ezra D."/>
            <person name="Gonzalez J."/>
            <person name="Henrissat B."/>
            <person name="Kuo A."/>
            <person name="Liang C."/>
            <person name="Lipzen A."/>
            <person name="Lutzoni F."/>
            <person name="Magnuson J."/>
            <person name="Mondo S."/>
            <person name="Nolan M."/>
            <person name="Ohm R."/>
            <person name="Pangilinan J."/>
            <person name="Park H.-J."/>
            <person name="Ramirez L."/>
            <person name="Alfaro M."/>
            <person name="Sun H."/>
            <person name="Tritt A."/>
            <person name="Yoshinaga Y."/>
            <person name="Zwiers L.-H."/>
            <person name="Turgeon B."/>
            <person name="Goodwin S."/>
            <person name="Spatafora J."/>
            <person name="Crous P."/>
            <person name="Grigoriev I."/>
        </authorList>
    </citation>
    <scope>NUCLEOTIDE SEQUENCE</scope>
    <source>
        <strain evidence="2">CBS 113389</strain>
    </source>
</reference>
<dbReference type="Pfam" id="PF20150">
    <property type="entry name" value="2EXR"/>
    <property type="match status" value="1"/>
</dbReference>
<accession>A0A6A6Q0Y2</accession>
<dbReference type="PANTHER" id="PTHR42085">
    <property type="entry name" value="F-BOX DOMAIN-CONTAINING PROTEIN"/>
    <property type="match status" value="1"/>
</dbReference>
<dbReference type="EMBL" id="MU001633">
    <property type="protein sequence ID" value="KAF2485646.1"/>
    <property type="molecule type" value="Genomic_DNA"/>
</dbReference>
<organism evidence="2 3">
    <name type="scientific">Neohortaea acidophila</name>
    <dbReference type="NCBI Taxonomy" id="245834"/>
    <lineage>
        <taxon>Eukaryota</taxon>
        <taxon>Fungi</taxon>
        <taxon>Dikarya</taxon>
        <taxon>Ascomycota</taxon>
        <taxon>Pezizomycotina</taxon>
        <taxon>Dothideomycetes</taxon>
        <taxon>Dothideomycetidae</taxon>
        <taxon>Mycosphaerellales</taxon>
        <taxon>Teratosphaeriaceae</taxon>
        <taxon>Neohortaea</taxon>
    </lineage>
</organism>